<dbReference type="SUPFAM" id="SSF47576">
    <property type="entry name" value="Calponin-homology domain, CH-domain"/>
    <property type="match status" value="1"/>
</dbReference>
<sequence>MTNLWVASLIVLGLMAGPSYGLSREDQLKIDQKYDPELENILVQWISAQCNNKVGEPEEAGQIGFQKWLKDGVVSRLDR</sequence>
<dbReference type="PANTHER" id="PTHR47385:SF20">
    <property type="entry name" value="TRANSGELIN-2"/>
    <property type="match status" value="1"/>
</dbReference>
<keyword evidence="1" id="KW-0732">Signal</keyword>
<accession>A0A2G9QE54</accession>
<dbReference type="AlphaFoldDB" id="A0A2G9QE54"/>
<reference evidence="3" key="1">
    <citation type="journal article" date="2017" name="Nat. Commun.">
        <title>The North American bullfrog draft genome provides insight into hormonal regulation of long noncoding RNA.</title>
        <authorList>
            <person name="Hammond S.A."/>
            <person name="Warren R.L."/>
            <person name="Vandervalk B.P."/>
            <person name="Kucuk E."/>
            <person name="Khan H."/>
            <person name="Gibb E.A."/>
            <person name="Pandoh P."/>
            <person name="Kirk H."/>
            <person name="Zhao Y."/>
            <person name="Jones M."/>
            <person name="Mungall A.J."/>
            <person name="Coope R."/>
            <person name="Pleasance S."/>
            <person name="Moore R.A."/>
            <person name="Holt R.A."/>
            <person name="Round J.M."/>
            <person name="Ohora S."/>
            <person name="Walle B.V."/>
            <person name="Veldhoen N."/>
            <person name="Helbing C.C."/>
            <person name="Birol I."/>
        </authorList>
    </citation>
    <scope>NUCLEOTIDE SEQUENCE [LARGE SCALE GENOMIC DNA]</scope>
</reference>
<feature type="chain" id="PRO_5013742184" evidence="1">
    <location>
        <begin position="22"/>
        <end position="79"/>
    </location>
</feature>
<dbReference type="GO" id="GO:0051015">
    <property type="term" value="F:actin filament binding"/>
    <property type="evidence" value="ECO:0007669"/>
    <property type="project" value="TreeGrafter"/>
</dbReference>
<feature type="signal peptide" evidence="1">
    <location>
        <begin position="1"/>
        <end position="21"/>
    </location>
</feature>
<dbReference type="GO" id="GO:0015629">
    <property type="term" value="C:actin cytoskeleton"/>
    <property type="evidence" value="ECO:0007669"/>
    <property type="project" value="TreeGrafter"/>
</dbReference>
<dbReference type="Proteomes" id="UP000228934">
    <property type="component" value="Unassembled WGS sequence"/>
</dbReference>
<dbReference type="InterPro" id="IPR050606">
    <property type="entry name" value="Calponin-like"/>
</dbReference>
<protein>
    <submittedName>
        <fullName evidence="2">Uncharacterized protein</fullName>
    </submittedName>
</protein>
<dbReference type="OrthoDB" id="21595at2759"/>
<dbReference type="InterPro" id="IPR036872">
    <property type="entry name" value="CH_dom_sf"/>
</dbReference>
<dbReference type="InterPro" id="IPR003096">
    <property type="entry name" value="SM22_calponin"/>
</dbReference>
<organism evidence="2 3">
    <name type="scientific">Aquarana catesbeiana</name>
    <name type="common">American bullfrog</name>
    <name type="synonym">Rana catesbeiana</name>
    <dbReference type="NCBI Taxonomy" id="8400"/>
    <lineage>
        <taxon>Eukaryota</taxon>
        <taxon>Metazoa</taxon>
        <taxon>Chordata</taxon>
        <taxon>Craniata</taxon>
        <taxon>Vertebrata</taxon>
        <taxon>Euteleostomi</taxon>
        <taxon>Amphibia</taxon>
        <taxon>Batrachia</taxon>
        <taxon>Anura</taxon>
        <taxon>Neobatrachia</taxon>
        <taxon>Ranoidea</taxon>
        <taxon>Ranidae</taxon>
        <taxon>Aquarana</taxon>
    </lineage>
</organism>
<dbReference type="GO" id="GO:0007015">
    <property type="term" value="P:actin filament organization"/>
    <property type="evidence" value="ECO:0007669"/>
    <property type="project" value="TreeGrafter"/>
</dbReference>
<evidence type="ECO:0000256" key="1">
    <source>
        <dbReference type="SAM" id="SignalP"/>
    </source>
</evidence>
<evidence type="ECO:0000313" key="2">
    <source>
        <dbReference type="EMBL" id="PIO13909.1"/>
    </source>
</evidence>
<dbReference type="PRINTS" id="PR00888">
    <property type="entry name" value="SM22CALPONIN"/>
</dbReference>
<keyword evidence="3" id="KW-1185">Reference proteome</keyword>
<gene>
    <name evidence="2" type="ORF">AB205_0208370</name>
</gene>
<proteinExistence type="predicted"/>
<name>A0A2G9QE54_AQUCT</name>
<evidence type="ECO:0000313" key="3">
    <source>
        <dbReference type="Proteomes" id="UP000228934"/>
    </source>
</evidence>
<dbReference type="EMBL" id="KZ019009">
    <property type="protein sequence ID" value="PIO13909.1"/>
    <property type="molecule type" value="Genomic_DNA"/>
</dbReference>
<dbReference type="PANTHER" id="PTHR47385">
    <property type="entry name" value="CALPONIN"/>
    <property type="match status" value="1"/>
</dbReference>